<feature type="transmembrane region" description="Helical" evidence="7">
    <location>
        <begin position="366"/>
        <end position="384"/>
    </location>
</feature>
<feature type="region of interest" description="Disordered" evidence="6">
    <location>
        <begin position="1"/>
        <end position="49"/>
    </location>
</feature>
<evidence type="ECO:0000313" key="9">
    <source>
        <dbReference type="EMBL" id="ORX67596.1"/>
    </source>
</evidence>
<feature type="transmembrane region" description="Helical" evidence="7">
    <location>
        <begin position="409"/>
        <end position="430"/>
    </location>
</feature>
<dbReference type="PANTHER" id="PTHR22950:SF666">
    <property type="entry name" value="VACUOLAR AMINO ACID TRANSPORTER 4"/>
    <property type="match status" value="1"/>
</dbReference>
<dbReference type="GO" id="GO:0015179">
    <property type="term" value="F:L-amino acid transmembrane transporter activity"/>
    <property type="evidence" value="ECO:0007669"/>
    <property type="project" value="TreeGrafter"/>
</dbReference>
<evidence type="ECO:0000256" key="4">
    <source>
        <dbReference type="ARBA" id="ARBA00022989"/>
    </source>
</evidence>
<dbReference type="GeneID" id="63804931"/>
<evidence type="ECO:0000256" key="6">
    <source>
        <dbReference type="SAM" id="MobiDB-lite"/>
    </source>
</evidence>
<feature type="transmembrane region" description="Helical" evidence="7">
    <location>
        <begin position="277"/>
        <end position="300"/>
    </location>
</feature>
<evidence type="ECO:0000313" key="10">
    <source>
        <dbReference type="Proteomes" id="UP000193922"/>
    </source>
</evidence>
<reference evidence="9 10" key="1">
    <citation type="submission" date="2016-07" db="EMBL/GenBank/DDBJ databases">
        <title>Pervasive Adenine N6-methylation of Active Genes in Fungi.</title>
        <authorList>
            <consortium name="DOE Joint Genome Institute"/>
            <person name="Mondo S.J."/>
            <person name="Dannebaum R.O."/>
            <person name="Kuo R.C."/>
            <person name="Labutti K."/>
            <person name="Haridas S."/>
            <person name="Kuo A."/>
            <person name="Salamov A."/>
            <person name="Ahrendt S.R."/>
            <person name="Lipzen A."/>
            <person name="Sullivan W."/>
            <person name="Andreopoulos W.B."/>
            <person name="Clum A."/>
            <person name="Lindquist E."/>
            <person name="Daum C."/>
            <person name="Ramamoorthy G.K."/>
            <person name="Gryganskyi A."/>
            <person name="Culley D."/>
            <person name="Magnuson J.K."/>
            <person name="James T.Y."/>
            <person name="O'Malley M.A."/>
            <person name="Stajich J.E."/>
            <person name="Spatafora J.W."/>
            <person name="Visel A."/>
            <person name="Grigoriev I.V."/>
        </authorList>
    </citation>
    <scope>NUCLEOTIDE SEQUENCE [LARGE SCALE GENOMIC DNA]</scope>
    <source>
        <strain evidence="9 10">ATCC 12442</strain>
    </source>
</reference>
<evidence type="ECO:0000259" key="8">
    <source>
        <dbReference type="Pfam" id="PF01490"/>
    </source>
</evidence>
<evidence type="ECO:0000256" key="5">
    <source>
        <dbReference type="ARBA" id="ARBA00023136"/>
    </source>
</evidence>
<dbReference type="PANTHER" id="PTHR22950">
    <property type="entry name" value="AMINO ACID TRANSPORTER"/>
    <property type="match status" value="1"/>
</dbReference>
<feature type="compositionally biased region" description="Low complexity" evidence="6">
    <location>
        <begin position="33"/>
        <end position="49"/>
    </location>
</feature>
<dbReference type="EMBL" id="MCFD01000012">
    <property type="protein sequence ID" value="ORX67596.1"/>
    <property type="molecule type" value="Genomic_DNA"/>
</dbReference>
<feature type="region of interest" description="Disordered" evidence="6">
    <location>
        <begin position="69"/>
        <end position="94"/>
    </location>
</feature>
<keyword evidence="3 7" id="KW-0812">Transmembrane</keyword>
<comment type="caution">
    <text evidence="9">The sequence shown here is derived from an EMBL/GenBank/DDBJ whole genome shotgun (WGS) entry which is preliminary data.</text>
</comment>
<feature type="compositionally biased region" description="Polar residues" evidence="6">
    <location>
        <begin position="80"/>
        <end position="93"/>
    </location>
</feature>
<keyword evidence="10" id="KW-1185">Reference proteome</keyword>
<gene>
    <name evidence="9" type="ORF">DL89DRAFT_269386</name>
</gene>
<protein>
    <recommendedName>
        <fullName evidence="8">Amino acid transporter transmembrane domain-containing protein</fullName>
    </recommendedName>
</protein>
<dbReference type="Pfam" id="PF01490">
    <property type="entry name" value="Aa_trans"/>
    <property type="match status" value="1"/>
</dbReference>
<comment type="subcellular location">
    <subcellularLocation>
        <location evidence="1">Membrane</location>
        <topology evidence="1">Multi-pass membrane protein</topology>
    </subcellularLocation>
</comment>
<evidence type="ECO:0000256" key="7">
    <source>
        <dbReference type="SAM" id="Phobius"/>
    </source>
</evidence>
<evidence type="ECO:0000256" key="2">
    <source>
        <dbReference type="ARBA" id="ARBA00008066"/>
    </source>
</evidence>
<dbReference type="STRING" id="61395.A0A1Y1W2U3"/>
<feature type="transmembrane region" description="Helical" evidence="7">
    <location>
        <begin position="244"/>
        <end position="265"/>
    </location>
</feature>
<dbReference type="AlphaFoldDB" id="A0A1Y1W2U3"/>
<sequence length="440" mass="48110">MAISDTNIDAKDRTRRGSASSNHSPDHQDTDNSDASLDASGTTSDSDASSLQFVRNLVIPAKYRRTVKHSPRAVAARATNYGSASTSRQSQLSPAEVHLMPLLKRSAENDELQTPRARTRTTVAARMRDTERTVHRSAAMTSTKKAFFLLLKSRIPHGYSEIGRRLPGFACAGTIFVATNIRDLFNAATDCQYRYSLSFWGLSSFALFGDLFVLGGIVYVFVMDIKKISTLGTGFVRKFNPEDYSLFLGTAAYTFEGYAMILPIADSMRKPEKFPQILTIVMALCGLITVTIGSVSYLAYGEETEAIILLNMPSGTAATLTVQLLYSIAMLLTNPLMVYPAIRTLEHWLFPRRSGKHNVGVKMQKNAFRTSFLLAVTAIAVFGLDRLDKLVAIIGGSGMPVARTTRAKVIDLALAGFGVVACVYVTYNAIKRWGIAVPPS</sequence>
<proteinExistence type="inferred from homology"/>
<keyword evidence="5 7" id="KW-0472">Membrane</keyword>
<evidence type="ECO:0000256" key="3">
    <source>
        <dbReference type="ARBA" id="ARBA00022692"/>
    </source>
</evidence>
<dbReference type="OrthoDB" id="1684102at2759"/>
<comment type="similarity">
    <text evidence="2">Belongs to the amino acid/polyamine transporter 2 family.</text>
</comment>
<feature type="transmembrane region" description="Helical" evidence="7">
    <location>
        <begin position="320"/>
        <end position="345"/>
    </location>
</feature>
<feature type="domain" description="Amino acid transporter transmembrane" evidence="8">
    <location>
        <begin position="201"/>
        <end position="399"/>
    </location>
</feature>
<dbReference type="GO" id="GO:0005774">
    <property type="term" value="C:vacuolar membrane"/>
    <property type="evidence" value="ECO:0007669"/>
    <property type="project" value="TreeGrafter"/>
</dbReference>
<organism evidence="9 10">
    <name type="scientific">Linderina pennispora</name>
    <dbReference type="NCBI Taxonomy" id="61395"/>
    <lineage>
        <taxon>Eukaryota</taxon>
        <taxon>Fungi</taxon>
        <taxon>Fungi incertae sedis</taxon>
        <taxon>Zoopagomycota</taxon>
        <taxon>Kickxellomycotina</taxon>
        <taxon>Kickxellomycetes</taxon>
        <taxon>Kickxellales</taxon>
        <taxon>Kickxellaceae</taxon>
        <taxon>Linderina</taxon>
    </lineage>
</organism>
<feature type="transmembrane region" description="Helical" evidence="7">
    <location>
        <begin position="199"/>
        <end position="222"/>
    </location>
</feature>
<accession>A0A1Y1W2U3</accession>
<dbReference type="InterPro" id="IPR013057">
    <property type="entry name" value="AA_transpt_TM"/>
</dbReference>
<name>A0A1Y1W2U3_9FUNG</name>
<evidence type="ECO:0000256" key="1">
    <source>
        <dbReference type="ARBA" id="ARBA00004141"/>
    </source>
</evidence>
<dbReference type="Proteomes" id="UP000193922">
    <property type="component" value="Unassembled WGS sequence"/>
</dbReference>
<keyword evidence="4 7" id="KW-1133">Transmembrane helix</keyword>
<dbReference type="RefSeq" id="XP_040741483.1">
    <property type="nucleotide sequence ID" value="XM_040888283.1"/>
</dbReference>